<accession>A0A0A9G9L0</accession>
<protein>
    <submittedName>
        <fullName evidence="2">Uncharacterized protein</fullName>
    </submittedName>
</protein>
<dbReference type="AlphaFoldDB" id="A0A0A9G9L0"/>
<sequence length="65" mass="6948">MHPAPYSWGCSCTSSSSSSHCSRTSLERNSSAVWSPAAEKEPREGGLEEEVRGASSSMARSNTVR</sequence>
<reference evidence="2" key="1">
    <citation type="submission" date="2014-09" db="EMBL/GenBank/DDBJ databases">
        <authorList>
            <person name="Magalhaes I.L.F."/>
            <person name="Oliveira U."/>
            <person name="Santos F.R."/>
            <person name="Vidigal T.H.D.A."/>
            <person name="Brescovit A.D."/>
            <person name="Santos A.J."/>
        </authorList>
    </citation>
    <scope>NUCLEOTIDE SEQUENCE</scope>
    <source>
        <tissue evidence="2">Shoot tissue taken approximately 20 cm above the soil surface</tissue>
    </source>
</reference>
<evidence type="ECO:0000313" key="2">
    <source>
        <dbReference type="EMBL" id="JAE20099.1"/>
    </source>
</evidence>
<reference evidence="2" key="2">
    <citation type="journal article" date="2015" name="Data Brief">
        <title>Shoot transcriptome of the giant reed, Arundo donax.</title>
        <authorList>
            <person name="Barrero R.A."/>
            <person name="Guerrero F.D."/>
            <person name="Moolhuijzen P."/>
            <person name="Goolsby J.A."/>
            <person name="Tidwell J."/>
            <person name="Bellgard S.E."/>
            <person name="Bellgard M.I."/>
        </authorList>
    </citation>
    <scope>NUCLEOTIDE SEQUENCE</scope>
    <source>
        <tissue evidence="2">Shoot tissue taken approximately 20 cm above the soil surface</tissue>
    </source>
</reference>
<feature type="compositionally biased region" description="Low complexity" evidence="1">
    <location>
        <begin position="10"/>
        <end position="24"/>
    </location>
</feature>
<proteinExistence type="predicted"/>
<organism evidence="2">
    <name type="scientific">Arundo donax</name>
    <name type="common">Giant reed</name>
    <name type="synonym">Donax arundinaceus</name>
    <dbReference type="NCBI Taxonomy" id="35708"/>
    <lineage>
        <taxon>Eukaryota</taxon>
        <taxon>Viridiplantae</taxon>
        <taxon>Streptophyta</taxon>
        <taxon>Embryophyta</taxon>
        <taxon>Tracheophyta</taxon>
        <taxon>Spermatophyta</taxon>
        <taxon>Magnoliopsida</taxon>
        <taxon>Liliopsida</taxon>
        <taxon>Poales</taxon>
        <taxon>Poaceae</taxon>
        <taxon>PACMAD clade</taxon>
        <taxon>Arundinoideae</taxon>
        <taxon>Arundineae</taxon>
        <taxon>Arundo</taxon>
    </lineage>
</organism>
<feature type="compositionally biased region" description="Polar residues" evidence="1">
    <location>
        <begin position="54"/>
        <end position="65"/>
    </location>
</feature>
<feature type="compositionally biased region" description="Basic and acidic residues" evidence="1">
    <location>
        <begin position="38"/>
        <end position="52"/>
    </location>
</feature>
<dbReference type="EMBL" id="GBRH01177797">
    <property type="protein sequence ID" value="JAE20099.1"/>
    <property type="molecule type" value="Transcribed_RNA"/>
</dbReference>
<feature type="region of interest" description="Disordered" evidence="1">
    <location>
        <begin position="1"/>
        <end position="65"/>
    </location>
</feature>
<evidence type="ECO:0000256" key="1">
    <source>
        <dbReference type="SAM" id="MobiDB-lite"/>
    </source>
</evidence>
<name>A0A0A9G9L0_ARUDO</name>